<feature type="domain" description="Zn(2)-C6 fungal-type" evidence="2">
    <location>
        <begin position="55"/>
        <end position="84"/>
    </location>
</feature>
<dbReference type="CDD" id="cd00067">
    <property type="entry name" value="GAL4"/>
    <property type="match status" value="1"/>
</dbReference>
<dbReference type="PANTHER" id="PTHR47256:SF1">
    <property type="entry name" value="ZN(II)2CYS6 TRANSCRIPTION FACTOR (EUROFUNG)"/>
    <property type="match status" value="1"/>
</dbReference>
<reference evidence="3 4" key="1">
    <citation type="submission" date="2015-06" db="EMBL/GenBank/DDBJ databases">
        <title>Survival trade-offs in plant roots during colonization by closely related pathogenic and mutualistic fungi.</title>
        <authorList>
            <person name="Hacquard S."/>
            <person name="Kracher B."/>
            <person name="Hiruma K."/>
            <person name="Weinman A."/>
            <person name="Muench P."/>
            <person name="Garrido Oter R."/>
            <person name="Ver Loren van Themaat E."/>
            <person name="Dallerey J.-F."/>
            <person name="Damm U."/>
            <person name="Henrissat B."/>
            <person name="Lespinet O."/>
            <person name="Thon M."/>
            <person name="Kemen E."/>
            <person name="McHardy A.C."/>
            <person name="Schulze-Lefert P."/>
            <person name="O'Connell R.J."/>
        </authorList>
    </citation>
    <scope>NUCLEOTIDE SEQUENCE [LARGE SCALE GENOMIC DNA]</scope>
    <source>
        <strain evidence="3 4">MAFF 238704</strain>
    </source>
</reference>
<dbReference type="SMART" id="SM00066">
    <property type="entry name" value="GAL4"/>
    <property type="match status" value="1"/>
</dbReference>
<dbReference type="Proteomes" id="UP000076584">
    <property type="component" value="Unassembled WGS sequence"/>
</dbReference>
<name>A0A167EL78_COLIC</name>
<dbReference type="InterPro" id="IPR036864">
    <property type="entry name" value="Zn2-C6_fun-type_DNA-bd_sf"/>
</dbReference>
<feature type="non-terminal residue" evidence="3">
    <location>
        <position position="1"/>
    </location>
</feature>
<dbReference type="PROSITE" id="PS50048">
    <property type="entry name" value="ZN2_CY6_FUNGAL_2"/>
    <property type="match status" value="1"/>
</dbReference>
<dbReference type="Gene3D" id="4.10.240.10">
    <property type="entry name" value="Zn(2)-C6 fungal-type DNA-binding domain"/>
    <property type="match status" value="1"/>
</dbReference>
<dbReference type="InterPro" id="IPR053187">
    <property type="entry name" value="Notoamide_regulator"/>
</dbReference>
<keyword evidence="4" id="KW-1185">Reference proteome</keyword>
<dbReference type="GO" id="GO:0008270">
    <property type="term" value="F:zinc ion binding"/>
    <property type="evidence" value="ECO:0007669"/>
    <property type="project" value="InterPro"/>
</dbReference>
<dbReference type="EMBL" id="LFIW01000702">
    <property type="protein sequence ID" value="KZL85265.1"/>
    <property type="molecule type" value="Genomic_DNA"/>
</dbReference>
<protein>
    <submittedName>
        <fullName evidence="3">C6 zinc finger domain containing protein</fullName>
    </submittedName>
</protein>
<comment type="caution">
    <text evidence="3">The sequence shown here is derived from an EMBL/GenBank/DDBJ whole genome shotgun (WGS) entry which is preliminary data.</text>
</comment>
<sequence length="629" mass="70085">LKLMPQDVKGYQALPPHTTKGPGLTATTATGTTNITVGATHSMRRKRRGTYASKACTFCREKKTACDGKPVCFQCLRRSLKCEYRTVSQTILNAIPAGSQIMDKAEAVENADAAVLLGILKHLPEEKALKALHLLKQGYRPADIGSAFRGHSLGLPQLPFYRAGLPPTHSSLEFELMMRHPVAYPAWAPVQSSNLEMEQLLLPSKIVGDGSRPPLTVGTNDDYSYPSLLSEQRGKQSSGFTQLIVPPRPSKLYGNRLLGVEITHWTNIPISNDFAIAVLQNYFETDHPLIPLFDVDLFLDGLLCMTQFCSRLLVSAIFAWACQGYATYEPESTMIGHAFYEEAKKLWQQEKTAGADHICTVAAVHYLAITAISLGAGAEYVEYLHEALEMAKRLGLFNVSPSEGPDLKSYGEPDAQRATAQTAWALFNCLTIYYHLIVLDLFRPLIRQNDVSTLRLRSFTSKQATPEAVYKASTNQLKRIVLFYRQAFPESSSCLFWHSALLYLANAILREAKTSGQSPEWRFYFRLCIASYQTLYCSFRLAKGITISLLSMGLERGFVGVRYAKAVRRDLELRGKHHDVSDRVPHSLVVDLDLAVTDPSAAQAERLVQRFQELKLHETENDEELPAGS</sequence>
<dbReference type="AlphaFoldDB" id="A0A167EL78"/>
<dbReference type="PANTHER" id="PTHR47256">
    <property type="entry name" value="ZN(II)2CYS6 TRANSCRIPTION FACTOR (EUROFUNG)-RELATED"/>
    <property type="match status" value="1"/>
</dbReference>
<dbReference type="PROSITE" id="PS00463">
    <property type="entry name" value="ZN2_CY6_FUNGAL_1"/>
    <property type="match status" value="1"/>
</dbReference>
<dbReference type="CDD" id="cd12148">
    <property type="entry name" value="fungal_TF_MHR"/>
    <property type="match status" value="1"/>
</dbReference>
<dbReference type="Pfam" id="PF00172">
    <property type="entry name" value="Zn_clus"/>
    <property type="match status" value="1"/>
</dbReference>
<evidence type="ECO:0000256" key="1">
    <source>
        <dbReference type="ARBA" id="ARBA00023242"/>
    </source>
</evidence>
<dbReference type="InterPro" id="IPR001138">
    <property type="entry name" value="Zn2Cys6_DnaBD"/>
</dbReference>
<dbReference type="GO" id="GO:0000981">
    <property type="term" value="F:DNA-binding transcription factor activity, RNA polymerase II-specific"/>
    <property type="evidence" value="ECO:0007669"/>
    <property type="project" value="InterPro"/>
</dbReference>
<accession>A0A167EL78</accession>
<evidence type="ECO:0000259" key="2">
    <source>
        <dbReference type="PROSITE" id="PS50048"/>
    </source>
</evidence>
<keyword evidence="1" id="KW-0539">Nucleus</keyword>
<organism evidence="3 4">
    <name type="scientific">Colletotrichum incanum</name>
    <name type="common">Soybean anthracnose fungus</name>
    <dbReference type="NCBI Taxonomy" id="1573173"/>
    <lineage>
        <taxon>Eukaryota</taxon>
        <taxon>Fungi</taxon>
        <taxon>Dikarya</taxon>
        <taxon>Ascomycota</taxon>
        <taxon>Pezizomycotina</taxon>
        <taxon>Sordariomycetes</taxon>
        <taxon>Hypocreomycetidae</taxon>
        <taxon>Glomerellales</taxon>
        <taxon>Glomerellaceae</taxon>
        <taxon>Colletotrichum</taxon>
        <taxon>Colletotrichum spaethianum species complex</taxon>
    </lineage>
</organism>
<evidence type="ECO:0000313" key="3">
    <source>
        <dbReference type="EMBL" id="KZL85265.1"/>
    </source>
</evidence>
<evidence type="ECO:0000313" key="4">
    <source>
        <dbReference type="Proteomes" id="UP000076584"/>
    </source>
</evidence>
<dbReference type="SUPFAM" id="SSF57701">
    <property type="entry name" value="Zn2/Cys6 DNA-binding domain"/>
    <property type="match status" value="1"/>
</dbReference>
<proteinExistence type="predicted"/>
<gene>
    <name evidence="3" type="ORF">CI238_08581</name>
</gene>